<dbReference type="STRING" id="243090.RB2147"/>
<organism evidence="1 2">
    <name type="scientific">Rhodopirellula baltica (strain DSM 10527 / NCIMB 13988 / SH1)</name>
    <dbReference type="NCBI Taxonomy" id="243090"/>
    <lineage>
        <taxon>Bacteria</taxon>
        <taxon>Pseudomonadati</taxon>
        <taxon>Planctomycetota</taxon>
        <taxon>Planctomycetia</taxon>
        <taxon>Pirellulales</taxon>
        <taxon>Pirellulaceae</taxon>
        <taxon>Rhodopirellula</taxon>
    </lineage>
</organism>
<gene>
    <name evidence="1" type="ordered locus">RB2147</name>
</gene>
<accession>Q7UWB4</accession>
<evidence type="ECO:0000313" key="1">
    <source>
        <dbReference type="EMBL" id="CAD72452.1"/>
    </source>
</evidence>
<dbReference type="HOGENOM" id="CLU_2882931_0_0_0"/>
<dbReference type="KEGG" id="rba:RB2147"/>
<dbReference type="EMBL" id="BX294136">
    <property type="protein sequence ID" value="CAD72452.1"/>
    <property type="molecule type" value="Genomic_DNA"/>
</dbReference>
<keyword evidence="2" id="KW-1185">Reference proteome</keyword>
<dbReference type="Proteomes" id="UP000001025">
    <property type="component" value="Chromosome"/>
</dbReference>
<proteinExistence type="predicted"/>
<sequence length="63" mass="7126">MFRAIWLEIHFRGKSGQAWPDGCDGLSAIVHSHHFFGTIDHKQLLVKNSHRPSSPNPEKDSFG</sequence>
<name>Q7UWB4_RHOBA</name>
<protein>
    <submittedName>
        <fullName evidence="1">Uncharacterized protein</fullName>
    </submittedName>
</protein>
<reference evidence="1 2" key="1">
    <citation type="journal article" date="2003" name="Proc. Natl. Acad. Sci. U.S.A.">
        <title>Complete genome sequence of the marine planctomycete Pirellula sp. strain 1.</title>
        <authorList>
            <person name="Gloeckner F.O."/>
            <person name="Kube M."/>
            <person name="Bauer M."/>
            <person name="Teeling H."/>
            <person name="Lombardot T."/>
            <person name="Ludwig W."/>
            <person name="Gade D."/>
            <person name="Beck A."/>
            <person name="Borzym K."/>
            <person name="Heitmann K."/>
            <person name="Rabus R."/>
            <person name="Schlesner H."/>
            <person name="Amann R."/>
            <person name="Reinhardt R."/>
        </authorList>
    </citation>
    <scope>NUCLEOTIDE SEQUENCE [LARGE SCALE GENOMIC DNA]</scope>
    <source>
        <strain evidence="2">DSM 10527 / NCIMB 13988 / SH1</strain>
    </source>
</reference>
<evidence type="ECO:0000313" key="2">
    <source>
        <dbReference type="Proteomes" id="UP000001025"/>
    </source>
</evidence>
<dbReference type="AlphaFoldDB" id="Q7UWB4"/>
<dbReference type="EnsemblBacteria" id="CAD72452">
    <property type="protein sequence ID" value="CAD72452"/>
    <property type="gene ID" value="RB2147"/>
</dbReference>
<dbReference type="InParanoid" id="Q7UWB4"/>